<proteinExistence type="predicted"/>
<dbReference type="AlphaFoldDB" id="A0A565AP70"/>
<comment type="caution">
    <text evidence="1">The sequence shown here is derived from an EMBL/GenBank/DDBJ whole genome shotgun (WGS) entry which is preliminary data.</text>
</comment>
<dbReference type="Proteomes" id="UP000489600">
    <property type="component" value="Unassembled WGS sequence"/>
</dbReference>
<accession>A0A565AP70</accession>
<dbReference type="EMBL" id="CABITT030000001">
    <property type="protein sequence ID" value="VVA90418.1"/>
    <property type="molecule type" value="Genomic_DNA"/>
</dbReference>
<sequence length="103" mass="11183">MTVAELMRDPRGSNSSLTLELELIILSDLNKGKGIVFSYNEDKKSNQKESTSEKGEKLLKDAIGSGIANSKKTLNGGIQSNDAFNLNYSGNPSFSDSPTNWLL</sequence>
<keyword evidence="2" id="KW-1185">Reference proteome</keyword>
<protein>
    <submittedName>
        <fullName evidence="1">Uncharacterized protein</fullName>
    </submittedName>
</protein>
<reference evidence="1" key="1">
    <citation type="submission" date="2019-07" db="EMBL/GenBank/DDBJ databases">
        <authorList>
            <person name="Dittberner H."/>
        </authorList>
    </citation>
    <scope>NUCLEOTIDE SEQUENCE [LARGE SCALE GENOMIC DNA]</scope>
</reference>
<name>A0A565AP70_9BRAS</name>
<evidence type="ECO:0000313" key="2">
    <source>
        <dbReference type="Proteomes" id="UP000489600"/>
    </source>
</evidence>
<evidence type="ECO:0000313" key="1">
    <source>
        <dbReference type="EMBL" id="VVA90418.1"/>
    </source>
</evidence>
<organism evidence="1 2">
    <name type="scientific">Arabis nemorensis</name>
    <dbReference type="NCBI Taxonomy" id="586526"/>
    <lineage>
        <taxon>Eukaryota</taxon>
        <taxon>Viridiplantae</taxon>
        <taxon>Streptophyta</taxon>
        <taxon>Embryophyta</taxon>
        <taxon>Tracheophyta</taxon>
        <taxon>Spermatophyta</taxon>
        <taxon>Magnoliopsida</taxon>
        <taxon>eudicotyledons</taxon>
        <taxon>Gunneridae</taxon>
        <taxon>Pentapetalae</taxon>
        <taxon>rosids</taxon>
        <taxon>malvids</taxon>
        <taxon>Brassicales</taxon>
        <taxon>Brassicaceae</taxon>
        <taxon>Arabideae</taxon>
        <taxon>Arabis</taxon>
    </lineage>
</organism>
<gene>
    <name evidence="1" type="ORF">ANE_LOCUS863</name>
</gene>